<dbReference type="KEGG" id="vg:22111380"/>
<dbReference type="Proteomes" id="UP000029889">
    <property type="component" value="Segment"/>
</dbReference>
<evidence type="ECO:0000313" key="1">
    <source>
        <dbReference type="EMBL" id="AIT14230.1"/>
    </source>
</evidence>
<organism evidence="1 2">
    <name type="scientific">Escherichia phage 121Q</name>
    <dbReference type="NCBI Taxonomy" id="1555202"/>
    <lineage>
        <taxon>Viruses</taxon>
        <taxon>Duplodnaviria</taxon>
        <taxon>Heunggongvirae</taxon>
        <taxon>Uroviricota</taxon>
        <taxon>Caudoviricetes</taxon>
        <taxon>Asteriusvirus</taxon>
        <taxon>Asteriusvirus av121Q</taxon>
    </lineage>
</organism>
<dbReference type="EMBL" id="KM507819">
    <property type="protein sequence ID" value="AIT14230.1"/>
    <property type="molecule type" value="Genomic_DNA"/>
</dbReference>
<dbReference type="RefSeq" id="YP_009101927.1">
    <property type="nucleotide sequence ID" value="NC_025447.1"/>
</dbReference>
<gene>
    <name evidence="1" type="primary">340</name>
    <name evidence="1" type="ORF">PBI_121Q_340</name>
</gene>
<reference evidence="1 2" key="1">
    <citation type="submission" date="2014-09" db="EMBL/GenBank/DDBJ databases">
        <authorList>
            <person name="Lapin J.S."/>
            <person name="Pope W.H."/>
            <person name="Hua J."/>
            <person name="Ford M.E."/>
            <person name="Conway J.F."/>
            <person name="Hatfull G.F."/>
            <person name="Hendrix R.W."/>
        </authorList>
    </citation>
    <scope>NUCLEOTIDE SEQUENCE [LARGE SCALE GENOMIC DNA]</scope>
</reference>
<name>A0A097EXV0_9CAUD</name>
<dbReference type="GeneID" id="22111380"/>
<sequence length="73" mass="8391">MRIITQQDILKFTRVHASEFDAILSKSYNNPYTEDVHYNELWVYILLGTDHQEQAVQRYLSALSTATANGVCV</sequence>
<accession>A0A097EXV0</accession>
<evidence type="ECO:0000313" key="2">
    <source>
        <dbReference type="Proteomes" id="UP000029889"/>
    </source>
</evidence>
<proteinExistence type="predicted"/>
<protein>
    <submittedName>
        <fullName evidence="1">Uncharacterized protein</fullName>
    </submittedName>
</protein>
<keyword evidence="2" id="KW-1185">Reference proteome</keyword>